<proteinExistence type="predicted"/>
<gene>
    <name evidence="1" type="ORF">SAMN04489745_0207</name>
</gene>
<keyword evidence="2" id="KW-1185">Reference proteome</keyword>
<evidence type="ECO:0000313" key="2">
    <source>
        <dbReference type="Proteomes" id="UP000182652"/>
    </source>
</evidence>
<dbReference type="RefSeq" id="WP_074783914.1">
    <property type="nucleotide sequence ID" value="NZ_FNSN01000003.1"/>
</dbReference>
<protein>
    <submittedName>
        <fullName evidence="1">Uncharacterized protein</fullName>
    </submittedName>
</protein>
<dbReference type="AlphaFoldDB" id="A0A1H4JIP4"/>
<accession>A0A1H4JIP4</accession>
<organism evidence="1 2">
    <name type="scientific">Arthrobacter woluwensis</name>
    <dbReference type="NCBI Taxonomy" id="156980"/>
    <lineage>
        <taxon>Bacteria</taxon>
        <taxon>Bacillati</taxon>
        <taxon>Actinomycetota</taxon>
        <taxon>Actinomycetes</taxon>
        <taxon>Micrococcales</taxon>
        <taxon>Micrococcaceae</taxon>
        <taxon>Arthrobacter</taxon>
    </lineage>
</organism>
<evidence type="ECO:0000313" key="1">
    <source>
        <dbReference type="EMBL" id="SEB46161.1"/>
    </source>
</evidence>
<sequence length="77" mass="8707">MADDVVTLRLTRPEALVLFEWLNNIDEGLEDIPFGGPAEMKTIWAVIAMLESELPEPFRDDYKSIVEAARKQLSGDE</sequence>
<name>A0A1H4JIP4_9MICC</name>
<dbReference type="Proteomes" id="UP000182652">
    <property type="component" value="Unassembled WGS sequence"/>
</dbReference>
<dbReference type="STRING" id="156980.SAMN04489745_0207"/>
<reference evidence="1 2" key="1">
    <citation type="submission" date="2016-10" db="EMBL/GenBank/DDBJ databases">
        <authorList>
            <person name="de Groot N.N."/>
        </authorList>
    </citation>
    <scope>NUCLEOTIDE SEQUENCE [LARGE SCALE GENOMIC DNA]</scope>
    <source>
        <strain evidence="1 2">DSM 10495</strain>
    </source>
</reference>
<dbReference type="EMBL" id="FNSN01000003">
    <property type="protein sequence ID" value="SEB46161.1"/>
    <property type="molecule type" value="Genomic_DNA"/>
</dbReference>